<organism evidence="2">
    <name type="scientific">hydrothermal vent metagenome</name>
    <dbReference type="NCBI Taxonomy" id="652676"/>
    <lineage>
        <taxon>unclassified sequences</taxon>
        <taxon>metagenomes</taxon>
        <taxon>ecological metagenomes</taxon>
    </lineage>
</organism>
<protein>
    <recommendedName>
        <fullName evidence="1">DUF2147 domain-containing protein</fullName>
    </recommendedName>
</protein>
<dbReference type="AlphaFoldDB" id="A0A160TIB3"/>
<dbReference type="Gene3D" id="2.40.128.520">
    <property type="match status" value="1"/>
</dbReference>
<dbReference type="EMBL" id="CZQE01000113">
    <property type="protein sequence ID" value="CUS44111.1"/>
    <property type="molecule type" value="Genomic_DNA"/>
</dbReference>
<evidence type="ECO:0000313" key="2">
    <source>
        <dbReference type="EMBL" id="CUS44111.1"/>
    </source>
</evidence>
<dbReference type="PANTHER" id="PTHR36919:SF2">
    <property type="entry name" value="BLL6627 PROTEIN"/>
    <property type="match status" value="1"/>
</dbReference>
<evidence type="ECO:0000259" key="1">
    <source>
        <dbReference type="Pfam" id="PF09917"/>
    </source>
</evidence>
<dbReference type="PANTHER" id="PTHR36919">
    <property type="entry name" value="BLR1215 PROTEIN"/>
    <property type="match status" value="1"/>
</dbReference>
<feature type="domain" description="DUF2147" evidence="1">
    <location>
        <begin position="21"/>
        <end position="125"/>
    </location>
</feature>
<reference evidence="2" key="1">
    <citation type="submission" date="2015-10" db="EMBL/GenBank/DDBJ databases">
        <authorList>
            <person name="Gilbert D.G."/>
        </authorList>
    </citation>
    <scope>NUCLEOTIDE SEQUENCE</scope>
</reference>
<proteinExistence type="predicted"/>
<name>A0A160TIB3_9ZZZZ</name>
<gene>
    <name evidence="2" type="ORF">MGWOODY_Smn2423</name>
</gene>
<accession>A0A160TIB3</accession>
<sequence length="127" mass="13577">MAMLIAGWQPAAAADGDAAIGIWRNTQNSVHIEARHCGASMCGKVVWASAKAIADARRGGTANLVGTDLFRDFRKDKRGQWRGKVFVPDINKTFSGTVMLIDANTAKGSGCLVGRVGCRSQTLTRIK</sequence>
<dbReference type="Pfam" id="PF09917">
    <property type="entry name" value="DUF2147"/>
    <property type="match status" value="1"/>
</dbReference>
<dbReference type="InterPro" id="IPR019223">
    <property type="entry name" value="DUF2147"/>
</dbReference>